<dbReference type="GO" id="GO:0005737">
    <property type="term" value="C:cytoplasm"/>
    <property type="evidence" value="ECO:0007669"/>
    <property type="project" value="TreeGrafter"/>
</dbReference>
<evidence type="ECO:0000259" key="1">
    <source>
        <dbReference type="Pfam" id="PF00149"/>
    </source>
</evidence>
<dbReference type="Pfam" id="PF00149">
    <property type="entry name" value="Metallophos"/>
    <property type="match status" value="1"/>
</dbReference>
<dbReference type="InterPro" id="IPR004843">
    <property type="entry name" value="Calcineurin-like_PHP"/>
</dbReference>
<evidence type="ECO:0000313" key="3">
    <source>
        <dbReference type="Proteomes" id="UP000295023"/>
    </source>
</evidence>
<proteinExistence type="predicted"/>
<comment type="caution">
    <text evidence="2">The sequence shown here is derived from an EMBL/GenBank/DDBJ whole genome shotgun (WGS) entry which is preliminary data.</text>
</comment>
<dbReference type="InterPro" id="IPR029052">
    <property type="entry name" value="Metallo-depent_PP-like"/>
</dbReference>
<dbReference type="InterPro" id="IPR050126">
    <property type="entry name" value="Ap4A_hydrolase"/>
</dbReference>
<keyword evidence="3" id="KW-1185">Reference proteome</keyword>
<accession>A0A4R4DUY8</accession>
<feature type="domain" description="Calcineurin-like phosphoesterase" evidence="1">
    <location>
        <begin position="19"/>
        <end position="205"/>
    </location>
</feature>
<dbReference type="OrthoDB" id="9807890at2"/>
<gene>
    <name evidence="2" type="ORF">EXY23_08630</name>
</gene>
<sequence length="241" mass="25925">MKEALAVDLLAPGAVPRDLRIYAIGDVHGCADRLAVLHAQIARDARDRPAAQVVLVHLGDYVDRGEDSAGVLDHLLGPPPVPGAEVVNLIGNHEVMMLDACDPRAPAGALPFWLENGGDATLASYGIAADHPAPWQVIPEEHLGLLRRCSLRWAAGDYLFVHAGLRPGIPLERQDPFDLVWIREPFLSYEGDLPQIVVHGHTPAAAPAVRPHRIGIDTGACFGGDLTCLVLEGQRLRFLTA</sequence>
<name>A0A4R4DUY8_9PROT</name>
<dbReference type="GO" id="GO:0110154">
    <property type="term" value="P:RNA decapping"/>
    <property type="evidence" value="ECO:0007669"/>
    <property type="project" value="TreeGrafter"/>
</dbReference>
<dbReference type="AlphaFoldDB" id="A0A4R4DUY8"/>
<dbReference type="EMBL" id="SKBM01000006">
    <property type="protein sequence ID" value="TCZ64100.1"/>
    <property type="molecule type" value="Genomic_DNA"/>
</dbReference>
<dbReference type="Proteomes" id="UP000295023">
    <property type="component" value="Unassembled WGS sequence"/>
</dbReference>
<reference evidence="2 3" key="1">
    <citation type="submission" date="2019-03" db="EMBL/GenBank/DDBJ databases">
        <title>Paracraurococcus aquatilis NE82 genome sequence.</title>
        <authorList>
            <person name="Zhao Y."/>
            <person name="Du Z."/>
        </authorList>
    </citation>
    <scope>NUCLEOTIDE SEQUENCE [LARGE SCALE GENOMIC DNA]</scope>
    <source>
        <strain evidence="2 3">NE82</strain>
    </source>
</reference>
<dbReference type="CDD" id="cd00144">
    <property type="entry name" value="MPP_PPP_family"/>
    <property type="match status" value="1"/>
</dbReference>
<dbReference type="PANTHER" id="PTHR42850">
    <property type="entry name" value="METALLOPHOSPHOESTERASE"/>
    <property type="match status" value="1"/>
</dbReference>
<protein>
    <submittedName>
        <fullName evidence="2">Serine/threonine protein phosphatase</fullName>
    </submittedName>
</protein>
<dbReference type="GO" id="GO:0008803">
    <property type="term" value="F:bis(5'-nucleosyl)-tetraphosphatase (symmetrical) activity"/>
    <property type="evidence" value="ECO:0007669"/>
    <property type="project" value="TreeGrafter"/>
</dbReference>
<evidence type="ECO:0000313" key="2">
    <source>
        <dbReference type="EMBL" id="TCZ64100.1"/>
    </source>
</evidence>
<dbReference type="GO" id="GO:0016791">
    <property type="term" value="F:phosphatase activity"/>
    <property type="evidence" value="ECO:0007669"/>
    <property type="project" value="TreeGrafter"/>
</dbReference>
<organism evidence="2 3">
    <name type="scientific">Roseicella aquatilis</name>
    <dbReference type="NCBI Taxonomy" id="2527868"/>
    <lineage>
        <taxon>Bacteria</taxon>
        <taxon>Pseudomonadati</taxon>
        <taxon>Pseudomonadota</taxon>
        <taxon>Alphaproteobacteria</taxon>
        <taxon>Acetobacterales</taxon>
        <taxon>Roseomonadaceae</taxon>
        <taxon>Roseicella</taxon>
    </lineage>
</organism>
<dbReference type="RefSeq" id="WP_132287278.1">
    <property type="nucleotide sequence ID" value="NZ_SKBM01000006.1"/>
</dbReference>
<dbReference type="PANTHER" id="PTHR42850:SF4">
    <property type="entry name" value="ZINC-DEPENDENT ENDOPOLYPHOSPHATASE"/>
    <property type="match status" value="1"/>
</dbReference>
<dbReference type="Gene3D" id="3.60.21.10">
    <property type="match status" value="1"/>
</dbReference>
<dbReference type="SUPFAM" id="SSF56300">
    <property type="entry name" value="Metallo-dependent phosphatases"/>
    <property type="match status" value="1"/>
</dbReference>